<reference evidence="2 3" key="1">
    <citation type="submission" date="2016-02" db="EMBL/GenBank/DDBJ databases">
        <title>Genome analysis of coral dinoflagellate symbionts highlights evolutionary adaptations to a symbiotic lifestyle.</title>
        <authorList>
            <person name="Aranda M."/>
            <person name="Li Y."/>
            <person name="Liew Y.J."/>
            <person name="Baumgarten S."/>
            <person name="Simakov O."/>
            <person name="Wilson M."/>
            <person name="Piel J."/>
            <person name="Ashoor H."/>
            <person name="Bougouffa S."/>
            <person name="Bajic V.B."/>
            <person name="Ryu T."/>
            <person name="Ravasi T."/>
            <person name="Bayer T."/>
            <person name="Micklem G."/>
            <person name="Kim H."/>
            <person name="Bhak J."/>
            <person name="Lajeunesse T.C."/>
            <person name="Voolstra C.R."/>
        </authorList>
    </citation>
    <scope>NUCLEOTIDE SEQUENCE [LARGE SCALE GENOMIC DNA]</scope>
    <source>
        <strain evidence="2 3">CCMP2467</strain>
    </source>
</reference>
<comment type="caution">
    <text evidence="2">The sequence shown here is derived from an EMBL/GenBank/DDBJ whole genome shotgun (WGS) entry which is preliminary data.</text>
</comment>
<name>A0A1Q9F634_SYMMI</name>
<evidence type="ECO:0000256" key="1">
    <source>
        <dbReference type="SAM" id="MobiDB-lite"/>
    </source>
</evidence>
<evidence type="ECO:0000313" key="2">
    <source>
        <dbReference type="EMBL" id="OLQ15155.1"/>
    </source>
</evidence>
<dbReference type="Proteomes" id="UP000186817">
    <property type="component" value="Unassembled WGS sequence"/>
</dbReference>
<accession>A0A1Q9F634</accession>
<dbReference type="AlphaFoldDB" id="A0A1Q9F634"/>
<dbReference type="PANTHER" id="PTHR45725">
    <property type="entry name" value="FORMIN HOMOLOGY 2 FAMILY MEMBER"/>
    <property type="match status" value="1"/>
</dbReference>
<sequence length="759" mass="81151">MGKRGAGSKAPVAVSADVQALVERAKHLQGKATKPAAETPRMKAPVATPARTKIKVPEVKETMDPEATQIEPTQVESEMELDPAPAADSCKPSPMSATSTPHKSPDLKRMKPGMSCESLSSSVPSLPSFSGSERRPHHSDSATTLILPGYFDKLKIGEGSQDLSGIVEALTAMVDDAKPAERKDTLDDVVAAAMNEPVDAPSSEAPPTAEVHAEIPSSEPPPAAEAHAEIPSSEPTEAHAEIPSSEPTEAHAEIIPSSEATKAPAEIRSSEATEAPAEIPSSEPTAIAIAPAPGPVSRATTSELDYDLERLMAFEEATAATQRAEEAEHMQEAVNRLVKAMLKKGSLSAEKSAKIQAVLGRRDSIDDIAHLAADLEQQADADAQLVLPHPAAAGSQEKPPPMAATPPPTAAAKAPSPTPAPTDTKSAREDVTAPPPPCKAEPEQASQDEKSPEEIEAEWQAKERKRLAHNSYMRYGRSLRNSSCSNNCPPEIYNKVFTADGKSSAMAASVLGGTKIMRHFYEMYVSANENWLQSSVMVNIRNSSKGKKTGKYVWKQWQKLAEECFSCKRHGEDIANGIAENKKKEDPAGSGRWWMKHPDVDKKEYELYKVFDSKVELKEDEEEFDFTLGFEMQLDGPGTRSECMNGPPLVAEPGQSSRALPNPGSNAGGSNTNNPGGAFADALILDIAPAIVKMKEAYSNLQQSMTKGLPDEQLQPICDAMVAASKDYDEKYKTLKRACPSKAKPKAAKGQAAPATPTV</sequence>
<feature type="compositionally biased region" description="Low complexity" evidence="1">
    <location>
        <begin position="115"/>
        <end position="131"/>
    </location>
</feature>
<feature type="compositionally biased region" description="Pro residues" evidence="1">
    <location>
        <begin position="398"/>
        <end position="409"/>
    </location>
</feature>
<gene>
    <name evidence="2" type="ORF">AK812_SmicGene576</name>
</gene>
<feature type="region of interest" description="Disordered" evidence="1">
    <location>
        <begin position="643"/>
        <end position="673"/>
    </location>
</feature>
<evidence type="ECO:0000313" key="3">
    <source>
        <dbReference type="Proteomes" id="UP000186817"/>
    </source>
</evidence>
<feature type="region of interest" description="Disordered" evidence="1">
    <location>
        <begin position="25"/>
        <end position="142"/>
    </location>
</feature>
<feature type="region of interest" description="Disordered" evidence="1">
    <location>
        <begin position="194"/>
        <end position="302"/>
    </location>
</feature>
<feature type="compositionally biased region" description="Polar residues" evidence="1">
    <location>
        <begin position="654"/>
        <end position="673"/>
    </location>
</feature>
<dbReference type="EMBL" id="LSRX01000006">
    <property type="protein sequence ID" value="OLQ15155.1"/>
    <property type="molecule type" value="Genomic_DNA"/>
</dbReference>
<dbReference type="PANTHER" id="PTHR45725:SF1">
    <property type="entry name" value="DISHEVELLED ASSOCIATED ACTIVATOR OF MORPHOGENESIS, ISOFORM D"/>
    <property type="match status" value="1"/>
</dbReference>
<dbReference type="InterPro" id="IPR051425">
    <property type="entry name" value="Formin_Homology"/>
</dbReference>
<dbReference type="OrthoDB" id="435964at2759"/>
<keyword evidence="3" id="KW-1185">Reference proteome</keyword>
<protein>
    <submittedName>
        <fullName evidence="2">Uncharacterized protein</fullName>
    </submittedName>
</protein>
<proteinExistence type="predicted"/>
<feature type="compositionally biased region" description="Low complexity" evidence="1">
    <location>
        <begin position="279"/>
        <end position="297"/>
    </location>
</feature>
<organism evidence="2 3">
    <name type="scientific">Symbiodinium microadriaticum</name>
    <name type="common">Dinoflagellate</name>
    <name type="synonym">Zooxanthella microadriatica</name>
    <dbReference type="NCBI Taxonomy" id="2951"/>
    <lineage>
        <taxon>Eukaryota</taxon>
        <taxon>Sar</taxon>
        <taxon>Alveolata</taxon>
        <taxon>Dinophyceae</taxon>
        <taxon>Suessiales</taxon>
        <taxon>Symbiodiniaceae</taxon>
        <taxon>Symbiodinium</taxon>
    </lineage>
</organism>
<feature type="region of interest" description="Disordered" evidence="1">
    <location>
        <begin position="739"/>
        <end position="759"/>
    </location>
</feature>
<feature type="region of interest" description="Disordered" evidence="1">
    <location>
        <begin position="391"/>
        <end position="458"/>
    </location>
</feature>